<dbReference type="InterPro" id="IPR003439">
    <property type="entry name" value="ABC_transporter-like_ATP-bd"/>
</dbReference>
<organism evidence="5 6">
    <name type="scientific">Promicromonospora iranensis</name>
    <dbReference type="NCBI Taxonomy" id="1105144"/>
    <lineage>
        <taxon>Bacteria</taxon>
        <taxon>Bacillati</taxon>
        <taxon>Actinomycetota</taxon>
        <taxon>Actinomycetes</taxon>
        <taxon>Micrococcales</taxon>
        <taxon>Promicromonosporaceae</taxon>
        <taxon>Promicromonospora</taxon>
    </lineage>
</organism>
<gene>
    <name evidence="5" type="ORF">J2S48_002944</name>
</gene>
<dbReference type="InterPro" id="IPR027417">
    <property type="entry name" value="P-loop_NTPase"/>
</dbReference>
<proteinExistence type="predicted"/>
<reference evidence="5 6" key="1">
    <citation type="submission" date="2023-07" db="EMBL/GenBank/DDBJ databases">
        <title>Sequencing the genomes of 1000 actinobacteria strains.</title>
        <authorList>
            <person name="Klenk H.-P."/>
        </authorList>
    </citation>
    <scope>NUCLEOTIDE SEQUENCE [LARGE SCALE GENOMIC DNA]</scope>
    <source>
        <strain evidence="5 6">DSM 45554</strain>
    </source>
</reference>
<keyword evidence="6" id="KW-1185">Reference proteome</keyword>
<name>A0ABU2CQ06_9MICO</name>
<dbReference type="InterPro" id="IPR015854">
    <property type="entry name" value="ABC_transpr_LolD-like"/>
</dbReference>
<dbReference type="PROSITE" id="PS50893">
    <property type="entry name" value="ABC_TRANSPORTER_2"/>
    <property type="match status" value="1"/>
</dbReference>
<keyword evidence="2" id="KW-0547">Nucleotide-binding</keyword>
<dbReference type="GO" id="GO:0005524">
    <property type="term" value="F:ATP binding"/>
    <property type="evidence" value="ECO:0007669"/>
    <property type="project" value="UniProtKB-KW"/>
</dbReference>
<dbReference type="Gene3D" id="3.40.50.300">
    <property type="entry name" value="P-loop containing nucleotide triphosphate hydrolases"/>
    <property type="match status" value="1"/>
</dbReference>
<dbReference type="InterPro" id="IPR017911">
    <property type="entry name" value="MacB-like_ATP-bd"/>
</dbReference>
<dbReference type="Pfam" id="PF00005">
    <property type="entry name" value="ABC_tran"/>
    <property type="match status" value="1"/>
</dbReference>
<comment type="caution">
    <text evidence="5">The sequence shown here is derived from an EMBL/GenBank/DDBJ whole genome shotgun (WGS) entry which is preliminary data.</text>
</comment>
<accession>A0ABU2CQ06</accession>
<sequence>MTSLPRAVLEARHVHRTYGTGPAALTDVSAEFRAGSLTAVMGPSGSGKSTLLHLLSGLDDADHGEIRLGETALGDLDEDARAELRHQRMGFVFQGFNLLPGLTGLENIRLPLRLGRRPATADPQWETYLIDLLDIADALDRSPTQLSGGQQQRIAIARALLHRPDVVFADEPTGSLDVATGRNVLGLFSSLVREHGICMVMVTHDPVAASMCDRVLVLRDGTIEHDLATTAPEDLARLLIGHVNA</sequence>
<feature type="domain" description="ABC transporter" evidence="4">
    <location>
        <begin position="9"/>
        <end position="245"/>
    </location>
</feature>
<dbReference type="InterPro" id="IPR003593">
    <property type="entry name" value="AAA+_ATPase"/>
</dbReference>
<evidence type="ECO:0000256" key="3">
    <source>
        <dbReference type="ARBA" id="ARBA00022840"/>
    </source>
</evidence>
<dbReference type="RefSeq" id="WP_274994518.1">
    <property type="nucleotide sequence ID" value="NZ_JAJQQP010000007.1"/>
</dbReference>
<dbReference type="PANTHER" id="PTHR24220:SF685">
    <property type="entry name" value="ABC TRANSPORTER RELATED"/>
    <property type="match status" value="1"/>
</dbReference>
<dbReference type="Proteomes" id="UP001183585">
    <property type="component" value="Unassembled WGS sequence"/>
</dbReference>
<dbReference type="SMART" id="SM00382">
    <property type="entry name" value="AAA"/>
    <property type="match status" value="1"/>
</dbReference>
<dbReference type="EMBL" id="JAVDYE010000001">
    <property type="protein sequence ID" value="MDR7383429.1"/>
    <property type="molecule type" value="Genomic_DNA"/>
</dbReference>
<evidence type="ECO:0000313" key="6">
    <source>
        <dbReference type="Proteomes" id="UP001183585"/>
    </source>
</evidence>
<dbReference type="InterPro" id="IPR017871">
    <property type="entry name" value="ABC_transporter-like_CS"/>
</dbReference>
<evidence type="ECO:0000259" key="4">
    <source>
        <dbReference type="PROSITE" id="PS50893"/>
    </source>
</evidence>
<evidence type="ECO:0000256" key="1">
    <source>
        <dbReference type="ARBA" id="ARBA00022448"/>
    </source>
</evidence>
<keyword evidence="3 5" id="KW-0067">ATP-binding</keyword>
<dbReference type="SUPFAM" id="SSF52540">
    <property type="entry name" value="P-loop containing nucleoside triphosphate hydrolases"/>
    <property type="match status" value="1"/>
</dbReference>
<evidence type="ECO:0000313" key="5">
    <source>
        <dbReference type="EMBL" id="MDR7383429.1"/>
    </source>
</evidence>
<dbReference type="CDD" id="cd03255">
    <property type="entry name" value="ABC_MJ0796_LolCDE_FtsE"/>
    <property type="match status" value="1"/>
</dbReference>
<protein>
    <submittedName>
        <fullName evidence="5">ABC transport system ATP-binding protein</fullName>
    </submittedName>
</protein>
<dbReference type="PROSITE" id="PS00211">
    <property type="entry name" value="ABC_TRANSPORTER_1"/>
    <property type="match status" value="1"/>
</dbReference>
<evidence type="ECO:0000256" key="2">
    <source>
        <dbReference type="ARBA" id="ARBA00022741"/>
    </source>
</evidence>
<dbReference type="PANTHER" id="PTHR24220">
    <property type="entry name" value="IMPORT ATP-BINDING PROTEIN"/>
    <property type="match status" value="1"/>
</dbReference>
<keyword evidence="1" id="KW-0813">Transport</keyword>